<proteinExistence type="predicted"/>
<evidence type="ECO:0000256" key="1">
    <source>
        <dbReference type="PROSITE-ProRule" id="PRU10141"/>
    </source>
</evidence>
<feature type="binding site" evidence="1">
    <location>
        <position position="49"/>
    </location>
    <ligand>
        <name>ATP</name>
        <dbReference type="ChEBI" id="CHEBI:30616"/>
    </ligand>
</feature>
<evidence type="ECO:0000313" key="3">
    <source>
        <dbReference type="Proteomes" id="UP000237968"/>
    </source>
</evidence>
<reference evidence="2 3" key="1">
    <citation type="submission" date="2018-03" db="EMBL/GenBank/DDBJ databases">
        <title>Draft Genome Sequences of the Obligatory Marine Myxobacteria Enhygromyxa salina SWB005.</title>
        <authorList>
            <person name="Poehlein A."/>
            <person name="Moghaddam J.A."/>
            <person name="Harms H."/>
            <person name="Alanjari M."/>
            <person name="Koenig G.M."/>
            <person name="Daniel R."/>
            <person name="Schaeberle T.F."/>
        </authorList>
    </citation>
    <scope>NUCLEOTIDE SEQUENCE [LARGE SCALE GENOMIC DNA]</scope>
    <source>
        <strain evidence="2 3">SWB005</strain>
    </source>
</reference>
<dbReference type="InterPro" id="IPR017441">
    <property type="entry name" value="Protein_kinase_ATP_BS"/>
</dbReference>
<gene>
    <name evidence="2" type="ORF">ENSA5_00820</name>
</gene>
<evidence type="ECO:0008006" key="4">
    <source>
        <dbReference type="Google" id="ProtNLM"/>
    </source>
</evidence>
<keyword evidence="1" id="KW-0547">Nucleotide-binding</keyword>
<evidence type="ECO:0000313" key="2">
    <source>
        <dbReference type="EMBL" id="PRQ05762.1"/>
    </source>
</evidence>
<dbReference type="GO" id="GO:0005524">
    <property type="term" value="F:ATP binding"/>
    <property type="evidence" value="ECO:0007669"/>
    <property type="project" value="UniProtKB-UniRule"/>
</dbReference>
<organism evidence="2 3">
    <name type="scientific">Enhygromyxa salina</name>
    <dbReference type="NCBI Taxonomy" id="215803"/>
    <lineage>
        <taxon>Bacteria</taxon>
        <taxon>Pseudomonadati</taxon>
        <taxon>Myxococcota</taxon>
        <taxon>Polyangia</taxon>
        <taxon>Nannocystales</taxon>
        <taxon>Nannocystaceae</taxon>
        <taxon>Enhygromyxa</taxon>
    </lineage>
</organism>
<dbReference type="Proteomes" id="UP000237968">
    <property type="component" value="Unassembled WGS sequence"/>
</dbReference>
<dbReference type="SUPFAM" id="SSF56112">
    <property type="entry name" value="Protein kinase-like (PK-like)"/>
    <property type="match status" value="1"/>
</dbReference>
<protein>
    <recommendedName>
        <fullName evidence="4">Serine/threonine protein kinase</fullName>
    </recommendedName>
</protein>
<dbReference type="AlphaFoldDB" id="A0A2S9YL46"/>
<dbReference type="EMBL" id="PVNK01000005">
    <property type="protein sequence ID" value="PRQ05762.1"/>
    <property type="molecule type" value="Genomic_DNA"/>
</dbReference>
<keyword evidence="1" id="KW-0067">ATP-binding</keyword>
<dbReference type="OrthoDB" id="9801841at2"/>
<dbReference type="RefSeq" id="WP_106389567.1">
    <property type="nucleotide sequence ID" value="NZ_PVNK01000005.1"/>
</dbReference>
<dbReference type="PROSITE" id="PS00107">
    <property type="entry name" value="PROTEIN_KINASE_ATP"/>
    <property type="match status" value="1"/>
</dbReference>
<name>A0A2S9YL46_9BACT</name>
<sequence>MAAEREDSAGRLRVFAEDRFEGPQILGEGQHATIWLAWDRYMCRPVALKVCVLATVLEAIGHERIDALGIGEGLRQLVDELGTEAEHRYTLLREARLLGAVSHPNVIPVFEVGVWRGAVTMVMPALLGGSLATKSFAGPWEDVLATCPRCSTRCAGRPS</sequence>
<accession>A0A2S9YL46</accession>
<comment type="caution">
    <text evidence="2">The sequence shown here is derived from an EMBL/GenBank/DDBJ whole genome shotgun (WGS) entry which is preliminary data.</text>
</comment>
<dbReference type="InterPro" id="IPR011009">
    <property type="entry name" value="Kinase-like_dom_sf"/>
</dbReference>
<dbReference type="Gene3D" id="3.30.200.20">
    <property type="entry name" value="Phosphorylase Kinase, domain 1"/>
    <property type="match status" value="1"/>
</dbReference>
<keyword evidence="3" id="KW-1185">Reference proteome</keyword>